<comment type="caution">
    <text evidence="2">The sequence shown here is derived from an EMBL/GenBank/DDBJ whole genome shotgun (WGS) entry which is preliminary data.</text>
</comment>
<dbReference type="AlphaFoldDB" id="A0A120EJM9"/>
<feature type="compositionally biased region" description="Acidic residues" evidence="1">
    <location>
        <begin position="9"/>
        <end position="18"/>
    </location>
</feature>
<evidence type="ECO:0000313" key="3">
    <source>
        <dbReference type="Proteomes" id="UP000065797"/>
    </source>
</evidence>
<dbReference type="NCBIfam" id="NF041643">
    <property type="entry name" value="EAxFAS_anti"/>
    <property type="match status" value="1"/>
</dbReference>
<evidence type="ECO:0000256" key="1">
    <source>
        <dbReference type="SAM" id="MobiDB-lite"/>
    </source>
</evidence>
<gene>
    <name evidence="2" type="ORF">AWW70_04990</name>
</gene>
<sequence length="49" mass="5196">MQAARSEWEGDGAPDEEALFASQEEAKPPEIVAAEAGLNKSRNALSILP</sequence>
<reference evidence="2 3" key="1">
    <citation type="submission" date="2016-01" db="EMBL/GenBank/DDBJ databases">
        <authorList>
            <person name="McClelland M."/>
            <person name="Jain A."/>
            <person name="Saraogi P."/>
            <person name="Mendelson R."/>
            <person name="Westerman R."/>
            <person name="SanMiguel P."/>
            <person name="Csonka L."/>
        </authorList>
    </citation>
    <scope>NUCLEOTIDE SEQUENCE [LARGE SCALE GENOMIC DNA]</scope>
    <source>
        <strain evidence="2 3">PE8-15</strain>
    </source>
</reference>
<feature type="region of interest" description="Disordered" evidence="1">
    <location>
        <begin position="1"/>
        <end position="28"/>
    </location>
</feature>
<dbReference type="RefSeq" id="WP_060749188.1">
    <property type="nucleotide sequence ID" value="NZ_LRPH01000027.1"/>
</dbReference>
<protein>
    <submittedName>
        <fullName evidence="2">MerR family transcriptional regulator</fullName>
    </submittedName>
</protein>
<dbReference type="Proteomes" id="UP000065797">
    <property type="component" value="Unassembled WGS sequence"/>
</dbReference>
<name>A0A120EJM9_BACMY</name>
<proteinExistence type="predicted"/>
<accession>A0A120EJM9</accession>
<dbReference type="EMBL" id="LRPH01000027">
    <property type="protein sequence ID" value="KWU67226.1"/>
    <property type="molecule type" value="Genomic_DNA"/>
</dbReference>
<evidence type="ECO:0000313" key="2">
    <source>
        <dbReference type="EMBL" id="KWU67226.1"/>
    </source>
</evidence>
<organism evidence="2 3">
    <name type="scientific">Bacillus mycoides</name>
    <dbReference type="NCBI Taxonomy" id="1405"/>
    <lineage>
        <taxon>Bacteria</taxon>
        <taxon>Bacillati</taxon>
        <taxon>Bacillota</taxon>
        <taxon>Bacilli</taxon>
        <taxon>Bacillales</taxon>
        <taxon>Bacillaceae</taxon>
        <taxon>Bacillus</taxon>
        <taxon>Bacillus cereus group</taxon>
    </lineage>
</organism>